<keyword evidence="3" id="KW-1185">Reference proteome</keyword>
<evidence type="ECO:0000313" key="2">
    <source>
        <dbReference type="EMBL" id="KAG5460801.1"/>
    </source>
</evidence>
<dbReference type="Proteomes" id="UP000673691">
    <property type="component" value="Unassembled WGS sequence"/>
</dbReference>
<organism evidence="2 3">
    <name type="scientific">Olpidium bornovanus</name>
    <dbReference type="NCBI Taxonomy" id="278681"/>
    <lineage>
        <taxon>Eukaryota</taxon>
        <taxon>Fungi</taxon>
        <taxon>Fungi incertae sedis</taxon>
        <taxon>Olpidiomycota</taxon>
        <taxon>Olpidiomycotina</taxon>
        <taxon>Olpidiomycetes</taxon>
        <taxon>Olpidiales</taxon>
        <taxon>Olpidiaceae</taxon>
        <taxon>Olpidium</taxon>
    </lineage>
</organism>
<protein>
    <submittedName>
        <fullName evidence="2">Uncharacterized protein</fullName>
    </submittedName>
</protein>
<dbReference type="AlphaFoldDB" id="A0A8H7ZWQ4"/>
<feature type="compositionally biased region" description="Low complexity" evidence="1">
    <location>
        <begin position="171"/>
        <end position="180"/>
    </location>
</feature>
<feature type="compositionally biased region" description="Basic and acidic residues" evidence="1">
    <location>
        <begin position="126"/>
        <end position="136"/>
    </location>
</feature>
<dbReference type="EMBL" id="JAEFCI010004692">
    <property type="protein sequence ID" value="KAG5460801.1"/>
    <property type="molecule type" value="Genomic_DNA"/>
</dbReference>
<comment type="caution">
    <text evidence="2">The sequence shown here is derived from an EMBL/GenBank/DDBJ whole genome shotgun (WGS) entry which is preliminary data.</text>
</comment>
<proteinExistence type="predicted"/>
<evidence type="ECO:0000256" key="1">
    <source>
        <dbReference type="SAM" id="MobiDB-lite"/>
    </source>
</evidence>
<name>A0A8H7ZWQ4_9FUNG</name>
<reference evidence="2 3" key="1">
    <citation type="journal article" name="Sci. Rep.">
        <title>Genome-scale phylogenetic analyses confirm Olpidium as the closest living zoosporic fungus to the non-flagellated, terrestrial fungi.</title>
        <authorList>
            <person name="Chang Y."/>
            <person name="Rochon D."/>
            <person name="Sekimoto S."/>
            <person name="Wang Y."/>
            <person name="Chovatia M."/>
            <person name="Sandor L."/>
            <person name="Salamov A."/>
            <person name="Grigoriev I.V."/>
            <person name="Stajich J.E."/>
            <person name="Spatafora J.W."/>
        </authorList>
    </citation>
    <scope>NUCLEOTIDE SEQUENCE [LARGE SCALE GENOMIC DNA]</scope>
    <source>
        <strain evidence="2">S191</strain>
    </source>
</reference>
<sequence>SNCLVNAIVARSVEDRAHAERICLCHRFCHGFAIGLPGRVFALARINEPTGKAREPREGVDGARWLARGGSRSRRDQMQTPVVELWTRSGDRLFVGPATVEQVKVDNSRDVAAGGRLRQTGLPHTPSREKQKKEDGISTSPYAARAPPGAAAQLAEGVEDRARGKRRGARSSRGSENSGALRSPPLDGGRHGAPAARRISAVAGGPSEKHRKPGPMFIAAAALARRRNLPPRARSIECGSCRCCLRRSRLRPAAFLSRYVVICSPGPEVDCRRANTGLSYAGLGGNPLIGDGTLPHFPVDSLRSSAQGWRRARRHDIAMARFPLRELLRAGNFAKIISRVESAGVARDQNCLQYYAVALAKTNQADRIVPRILELAEHQQQQQQHGQPLIDPQVNARMYTQAQSGALPPNQPPAKQSDSWGASWDTCTFKPHFKDVHHGNSDRLNLKVFPVQLFFPQLKPKTRLFRK</sequence>
<feature type="region of interest" description="Disordered" evidence="1">
    <location>
        <begin position="106"/>
        <end position="195"/>
    </location>
</feature>
<accession>A0A8H7ZWQ4</accession>
<gene>
    <name evidence="2" type="ORF">BJ554DRAFT_7107</name>
</gene>
<feature type="non-terminal residue" evidence="2">
    <location>
        <position position="1"/>
    </location>
</feature>
<feature type="compositionally biased region" description="Low complexity" evidence="1">
    <location>
        <begin position="141"/>
        <end position="155"/>
    </location>
</feature>
<evidence type="ECO:0000313" key="3">
    <source>
        <dbReference type="Proteomes" id="UP000673691"/>
    </source>
</evidence>